<dbReference type="PANTHER" id="PTHR42680:SF3">
    <property type="entry name" value="DCTP DEAMINASE"/>
    <property type="match status" value="1"/>
</dbReference>
<evidence type="ECO:0000256" key="1">
    <source>
        <dbReference type="ARBA" id="ARBA00022741"/>
    </source>
</evidence>
<dbReference type="OrthoDB" id="9780956at2"/>
<dbReference type="Proteomes" id="UP000242610">
    <property type="component" value="Unassembled WGS sequence"/>
</dbReference>
<dbReference type="GO" id="GO:0006229">
    <property type="term" value="P:dUTP biosynthetic process"/>
    <property type="evidence" value="ECO:0007669"/>
    <property type="project" value="InterPro"/>
</dbReference>
<comment type="similarity">
    <text evidence="4">Belongs to the dCTP deaminase family.</text>
</comment>
<dbReference type="Gene3D" id="2.70.40.10">
    <property type="match status" value="1"/>
</dbReference>
<dbReference type="GO" id="GO:0033973">
    <property type="term" value="F:dCTP deaminase (dUMP-forming) activity"/>
    <property type="evidence" value="ECO:0007669"/>
    <property type="project" value="UniProtKB-UniRule"/>
</dbReference>
<dbReference type="Pfam" id="PF22769">
    <property type="entry name" value="DCD"/>
    <property type="match status" value="1"/>
</dbReference>
<dbReference type="PANTHER" id="PTHR42680">
    <property type="entry name" value="DCTP DEAMINASE"/>
    <property type="match status" value="1"/>
</dbReference>
<dbReference type="AlphaFoldDB" id="A0A1C4H638"/>
<organism evidence="5 6">
    <name type="scientific">Bifidobacterium commune</name>
    <dbReference type="NCBI Taxonomy" id="1505727"/>
    <lineage>
        <taxon>Bacteria</taxon>
        <taxon>Bacillati</taxon>
        <taxon>Actinomycetota</taxon>
        <taxon>Actinomycetes</taxon>
        <taxon>Bifidobacteriales</taxon>
        <taxon>Bifidobacteriaceae</taxon>
        <taxon>Bifidobacterium</taxon>
    </lineage>
</organism>
<name>A0A1C4H638_9BIFI</name>
<feature type="binding site" evidence="4">
    <location>
        <position position="174"/>
    </location>
    <ligand>
        <name>dCTP</name>
        <dbReference type="ChEBI" id="CHEBI:61481"/>
    </ligand>
</feature>
<dbReference type="FunFam" id="2.70.40.10:FF:000005">
    <property type="entry name" value="dCTP deaminase, dUMP-forming"/>
    <property type="match status" value="1"/>
</dbReference>
<comment type="subunit">
    <text evidence="4">Homotrimer.</text>
</comment>
<dbReference type="GO" id="GO:0015949">
    <property type="term" value="P:nucleobase-containing small molecule interconversion"/>
    <property type="evidence" value="ECO:0007669"/>
    <property type="project" value="TreeGrafter"/>
</dbReference>
<evidence type="ECO:0000313" key="5">
    <source>
        <dbReference type="EMBL" id="SCC80232.1"/>
    </source>
</evidence>
<dbReference type="HAMAP" id="MF_00146">
    <property type="entry name" value="dCTP_deaminase"/>
    <property type="match status" value="1"/>
</dbReference>
<protein>
    <recommendedName>
        <fullName evidence="4">dCTP deaminase, dUMP-forming</fullName>
        <ecNumber evidence="4">3.5.4.30</ecNumber>
    </recommendedName>
    <alternativeName>
        <fullName evidence="4">Bifunctional dCTP deaminase:dUTPase</fullName>
    </alternativeName>
    <alternativeName>
        <fullName evidence="4">DCD-DUT</fullName>
    </alternativeName>
</protein>
<proteinExistence type="inferred from homology"/>
<feature type="site" description="Important for bifunctional activity" evidence="4">
    <location>
        <begin position="116"/>
        <end position="117"/>
    </location>
</feature>
<evidence type="ECO:0000313" key="6">
    <source>
        <dbReference type="Proteomes" id="UP000242610"/>
    </source>
</evidence>
<evidence type="ECO:0000256" key="4">
    <source>
        <dbReference type="HAMAP-Rule" id="MF_00146"/>
    </source>
</evidence>
<dbReference type="GO" id="GO:0008829">
    <property type="term" value="F:dCTP deaminase activity"/>
    <property type="evidence" value="ECO:0007669"/>
    <property type="project" value="InterPro"/>
</dbReference>
<reference evidence="6" key="1">
    <citation type="submission" date="2016-08" db="EMBL/GenBank/DDBJ databases">
        <authorList>
            <person name="Varghese N."/>
            <person name="Submissions Spin"/>
        </authorList>
    </citation>
    <scope>NUCLEOTIDE SEQUENCE [LARGE SCALE GENOMIC DNA]</scope>
    <source>
        <strain evidence="6">R-52791</strain>
    </source>
</reference>
<gene>
    <name evidence="4" type="primary">dcd</name>
    <name evidence="5" type="ORF">GA0061077_1105</name>
</gene>
<feature type="binding site" evidence="4">
    <location>
        <position position="148"/>
    </location>
    <ligand>
        <name>dCTP</name>
        <dbReference type="ChEBI" id="CHEBI:61481"/>
    </ligand>
</feature>
<dbReference type="InterPro" id="IPR011962">
    <property type="entry name" value="dCTP_deaminase"/>
</dbReference>
<feature type="binding site" evidence="4">
    <location>
        <begin position="101"/>
        <end position="106"/>
    </location>
    <ligand>
        <name>dCTP</name>
        <dbReference type="ChEBI" id="CHEBI:61481"/>
    </ligand>
</feature>
<dbReference type="InterPro" id="IPR033704">
    <property type="entry name" value="dUTPase_trimeric"/>
</dbReference>
<dbReference type="GO" id="GO:0006226">
    <property type="term" value="P:dUMP biosynthetic process"/>
    <property type="evidence" value="ECO:0007669"/>
    <property type="project" value="UniProtKB-UniRule"/>
</dbReference>
<dbReference type="CDD" id="cd07557">
    <property type="entry name" value="trimeric_dUTPase"/>
    <property type="match status" value="1"/>
</dbReference>
<sequence length="193" mass="21330">MLLSDHDILAAQAAGHISLDPWSPEMVQPASIDVRLDRYFRLFNNHAYTYVDPAENQGNLTEQFEVGPNEPWIMHPGEFALASTWEYVKLDETIAARLEGKSSLGRLGILTHSTAGFIDPGFEGHITLELSNVSTLPVKLWPGMKIGQLCFLQLSSPAAHPYGSDGIGSHYQGQRGPTPSRSYANFYKAEIED</sequence>
<dbReference type="UniPathway" id="UPA00610">
    <property type="reaction ID" value="UER00667"/>
</dbReference>
<dbReference type="EC" id="3.5.4.30" evidence="4"/>
<comment type="function">
    <text evidence="4">Bifunctional enzyme that catalyzes both the deamination of dCTP to dUTP and the hydrolysis of dUTP to dUMP without releasing the toxic dUTP intermediate.</text>
</comment>
<evidence type="ECO:0000256" key="2">
    <source>
        <dbReference type="ARBA" id="ARBA00022801"/>
    </source>
</evidence>
<dbReference type="EMBL" id="FMBL01000003">
    <property type="protein sequence ID" value="SCC80232.1"/>
    <property type="molecule type" value="Genomic_DNA"/>
</dbReference>
<feature type="binding site" evidence="4">
    <location>
        <begin position="127"/>
        <end position="129"/>
    </location>
    <ligand>
        <name>dCTP</name>
        <dbReference type="ChEBI" id="CHEBI:61481"/>
    </ligand>
</feature>
<keyword evidence="1 4" id="KW-0547">Nucleotide-binding</keyword>
<dbReference type="NCBIfam" id="TIGR02274">
    <property type="entry name" value="dCTP_deam"/>
    <property type="match status" value="1"/>
</dbReference>
<comment type="catalytic activity">
    <reaction evidence="4">
        <text>dCTP + 2 H2O = dUMP + NH4(+) + diphosphate</text>
        <dbReference type="Rhea" id="RHEA:19205"/>
        <dbReference type="ChEBI" id="CHEBI:15377"/>
        <dbReference type="ChEBI" id="CHEBI:28938"/>
        <dbReference type="ChEBI" id="CHEBI:33019"/>
        <dbReference type="ChEBI" id="CHEBI:61481"/>
        <dbReference type="ChEBI" id="CHEBI:246422"/>
        <dbReference type="EC" id="3.5.4.30"/>
    </reaction>
</comment>
<evidence type="ECO:0000256" key="3">
    <source>
        <dbReference type="ARBA" id="ARBA00023080"/>
    </source>
</evidence>
<comment type="caution">
    <text evidence="4">Lacks conserved residue(s) required for the propagation of feature annotation.</text>
</comment>
<accession>A0A1C4H638</accession>
<comment type="pathway">
    <text evidence="4">Pyrimidine metabolism; dUMP biosynthesis; dUMP from dCTP: step 1/1.</text>
</comment>
<dbReference type="STRING" id="1505727.GA0061077_1105"/>
<dbReference type="SUPFAM" id="SSF51283">
    <property type="entry name" value="dUTPase-like"/>
    <property type="match status" value="1"/>
</dbReference>
<dbReference type="RefSeq" id="WP_091847959.1">
    <property type="nucleotide sequence ID" value="NZ_FMBL01000003.1"/>
</dbReference>
<feature type="active site" description="Proton donor/acceptor" evidence="4">
    <location>
        <position position="129"/>
    </location>
</feature>
<keyword evidence="6" id="KW-1185">Reference proteome</keyword>
<keyword evidence="2 4" id="KW-0378">Hydrolase</keyword>
<keyword evidence="3 4" id="KW-0546">Nucleotide metabolism</keyword>
<dbReference type="GO" id="GO:0000166">
    <property type="term" value="F:nucleotide binding"/>
    <property type="evidence" value="ECO:0007669"/>
    <property type="project" value="UniProtKB-KW"/>
</dbReference>
<dbReference type="InterPro" id="IPR036157">
    <property type="entry name" value="dUTPase-like_sf"/>
</dbReference>
<feature type="binding site" evidence="4">
    <location>
        <position position="162"/>
    </location>
    <ligand>
        <name>dCTP</name>
        <dbReference type="ChEBI" id="CHEBI:61481"/>
    </ligand>
</feature>
<feature type="binding site" evidence="4">
    <location>
        <position position="119"/>
    </location>
    <ligand>
        <name>dCTP</name>
        <dbReference type="ChEBI" id="CHEBI:61481"/>
    </ligand>
</feature>